<gene>
    <name evidence="3" type="ORF">ZEAMMB73_Zm00001d053603</name>
</gene>
<dbReference type="ExpressionAtlas" id="A0A1D6QQL9">
    <property type="expression patterns" value="baseline and differential"/>
</dbReference>
<dbReference type="AlphaFoldDB" id="A0A1D6QQL9"/>
<dbReference type="EMBL" id="CM000780">
    <property type="protein sequence ID" value="AQK59811.1"/>
    <property type="molecule type" value="Genomic_DNA"/>
</dbReference>
<feature type="region of interest" description="Disordered" evidence="1">
    <location>
        <begin position="273"/>
        <end position="350"/>
    </location>
</feature>
<protein>
    <submittedName>
        <fullName evidence="3">ABC transporter A family member 7</fullName>
    </submittedName>
</protein>
<keyword evidence="2" id="KW-1133">Transmembrane helix</keyword>
<evidence type="ECO:0000256" key="1">
    <source>
        <dbReference type="SAM" id="MobiDB-lite"/>
    </source>
</evidence>
<feature type="compositionally biased region" description="Low complexity" evidence="1">
    <location>
        <begin position="323"/>
        <end position="350"/>
    </location>
</feature>
<feature type="transmembrane region" description="Helical" evidence="2">
    <location>
        <begin position="25"/>
        <end position="45"/>
    </location>
</feature>
<evidence type="ECO:0000313" key="3">
    <source>
        <dbReference type="EMBL" id="AQK59811.1"/>
    </source>
</evidence>
<evidence type="ECO:0000256" key="2">
    <source>
        <dbReference type="SAM" id="Phobius"/>
    </source>
</evidence>
<name>A0A1D6QQL9_MAIZE</name>
<organism evidence="3">
    <name type="scientific">Zea mays</name>
    <name type="common">Maize</name>
    <dbReference type="NCBI Taxonomy" id="4577"/>
    <lineage>
        <taxon>Eukaryota</taxon>
        <taxon>Viridiplantae</taxon>
        <taxon>Streptophyta</taxon>
        <taxon>Embryophyta</taxon>
        <taxon>Tracheophyta</taxon>
        <taxon>Spermatophyta</taxon>
        <taxon>Magnoliopsida</taxon>
        <taxon>Liliopsida</taxon>
        <taxon>Poales</taxon>
        <taxon>Poaceae</taxon>
        <taxon>PACMAD clade</taxon>
        <taxon>Panicoideae</taxon>
        <taxon>Andropogonodae</taxon>
        <taxon>Andropogoneae</taxon>
        <taxon>Tripsacinae</taxon>
        <taxon>Zea</taxon>
    </lineage>
</organism>
<sequence>MAAAAFQSQADALFRKNLAIQRRAYKTNCCLILFPVLVCGLLGGLQTFMDTLFNTDDGYKPDCKGCAGGGVRVRLSEDAVGGLACSQSCPLPAAQRWPVALLLPAGGAVDVLPDLSALAGTGMKEPPPCVSPESCTAPAKFLVTGGNKSFAESLAANMFPPHASPKLTADISGLADYALAIEGSSFGTNTYGAAFDMAGLYFLQRKCTPNSILSFPVQYGPKMGIQEARCTQGLFEWRENSVSMNNELYRGFRADKTKERIENKNDIVSVVLQKGPSSFRDSTRRPRPNPNQVRLAPRRRPPSTNPSFLPPPPPASKPLTCFTAVTSLSTTSATTTVTSPSTASDSSPRPTAFLLGRHRCSRRGTEMLHPHGLRRRCPPRIYLRLFRQRRWQGDVWPPPRPPRYPNMTSSLLCRKSYLALLHMVPCVPLSRLLDNIQEVLVATRLTLLFPVVLLAFAA</sequence>
<keyword evidence="2" id="KW-0472">Membrane</keyword>
<accession>A0A1D6QQL9</accession>
<proteinExistence type="predicted"/>
<reference evidence="3" key="1">
    <citation type="submission" date="2015-12" db="EMBL/GenBank/DDBJ databases">
        <title>Update maize B73 reference genome by single molecule sequencing technologies.</title>
        <authorList>
            <consortium name="Maize Genome Sequencing Project"/>
            <person name="Ware D."/>
        </authorList>
    </citation>
    <scope>NUCLEOTIDE SEQUENCE</scope>
    <source>
        <tissue evidence="3">Seedling</tissue>
    </source>
</reference>
<keyword evidence="2" id="KW-0812">Transmembrane</keyword>